<feature type="compositionally biased region" description="Acidic residues" evidence="1">
    <location>
        <begin position="142"/>
        <end position="151"/>
    </location>
</feature>
<proteinExistence type="predicted"/>
<gene>
    <name evidence="2" type="ORF">CYCCA115_LOCUS4646</name>
</gene>
<protein>
    <submittedName>
        <fullName evidence="2">Uncharacterized protein</fullName>
    </submittedName>
</protein>
<organism evidence="2 3">
    <name type="scientific">Cylindrotheca closterium</name>
    <dbReference type="NCBI Taxonomy" id="2856"/>
    <lineage>
        <taxon>Eukaryota</taxon>
        <taxon>Sar</taxon>
        <taxon>Stramenopiles</taxon>
        <taxon>Ochrophyta</taxon>
        <taxon>Bacillariophyta</taxon>
        <taxon>Bacillariophyceae</taxon>
        <taxon>Bacillariophycidae</taxon>
        <taxon>Bacillariales</taxon>
        <taxon>Bacillariaceae</taxon>
        <taxon>Cylindrotheca</taxon>
    </lineage>
</organism>
<evidence type="ECO:0000256" key="1">
    <source>
        <dbReference type="SAM" id="MobiDB-lite"/>
    </source>
</evidence>
<feature type="region of interest" description="Disordered" evidence="1">
    <location>
        <begin position="141"/>
        <end position="162"/>
    </location>
</feature>
<accession>A0AAD2CNL0</accession>
<evidence type="ECO:0000313" key="3">
    <source>
        <dbReference type="Proteomes" id="UP001295423"/>
    </source>
</evidence>
<reference evidence="2" key="1">
    <citation type="submission" date="2023-08" db="EMBL/GenBank/DDBJ databases">
        <authorList>
            <person name="Audoor S."/>
            <person name="Bilcke G."/>
        </authorList>
    </citation>
    <scope>NUCLEOTIDE SEQUENCE</scope>
</reference>
<dbReference type="EMBL" id="CAKOGP040000447">
    <property type="protein sequence ID" value="CAJ1935311.1"/>
    <property type="molecule type" value="Genomic_DNA"/>
</dbReference>
<evidence type="ECO:0000313" key="2">
    <source>
        <dbReference type="EMBL" id="CAJ1935311.1"/>
    </source>
</evidence>
<name>A0AAD2CNL0_9STRA</name>
<dbReference type="AlphaFoldDB" id="A0AAD2CNL0"/>
<comment type="caution">
    <text evidence="2">The sequence shown here is derived from an EMBL/GenBank/DDBJ whole genome shotgun (WGS) entry which is preliminary data.</text>
</comment>
<sequence>MPTTRRVTINPNVKFHEILTIYDYNASEIRATWYDEAEMDRIAQKCCKIVKELDGGSAKQSKYCIRGLETHTRLGSIRKRSNRVAAKTAVLEEQENQLNENKETDVQAISDAYRCTTSSCQMWAQVVGSRDHKEVEAYLYDGNDDDEEEEDPVGRKHSPSSTIFCSQSQESKIVMWAASTASATAIAA</sequence>
<keyword evidence="3" id="KW-1185">Reference proteome</keyword>
<dbReference type="Proteomes" id="UP001295423">
    <property type="component" value="Unassembled WGS sequence"/>
</dbReference>